<evidence type="ECO:0000313" key="11">
    <source>
        <dbReference type="Proteomes" id="UP000745859"/>
    </source>
</evidence>
<protein>
    <submittedName>
        <fullName evidence="10">Beta-galactosidase/beta-glucuronidase</fullName>
    </submittedName>
</protein>
<dbReference type="InterPro" id="IPR006102">
    <property type="entry name" value="Ig-like_GH2"/>
</dbReference>
<dbReference type="RefSeq" id="WP_167185752.1">
    <property type="nucleotide sequence ID" value="NZ_JAASQL010000001.1"/>
</dbReference>
<dbReference type="Pfam" id="PF00703">
    <property type="entry name" value="Glyco_hydro_2"/>
    <property type="match status" value="1"/>
</dbReference>
<dbReference type="SUPFAM" id="SSF49303">
    <property type="entry name" value="beta-Galactosidase/glucuronidase domain"/>
    <property type="match status" value="1"/>
</dbReference>
<feature type="signal peptide" evidence="4">
    <location>
        <begin position="1"/>
        <end position="25"/>
    </location>
</feature>
<dbReference type="SUPFAM" id="SSF51445">
    <property type="entry name" value="(Trans)glycosidases"/>
    <property type="match status" value="1"/>
</dbReference>
<feature type="domain" description="DUF4982" evidence="8">
    <location>
        <begin position="663"/>
        <end position="720"/>
    </location>
</feature>
<dbReference type="PRINTS" id="PR00132">
    <property type="entry name" value="GLHYDRLASE2"/>
</dbReference>
<dbReference type="Pfam" id="PF16355">
    <property type="entry name" value="DUF4982"/>
    <property type="match status" value="1"/>
</dbReference>
<dbReference type="InterPro" id="IPR032311">
    <property type="entry name" value="DUF4982"/>
</dbReference>
<evidence type="ECO:0000259" key="9">
    <source>
        <dbReference type="Pfam" id="PF18565"/>
    </source>
</evidence>
<evidence type="ECO:0000256" key="3">
    <source>
        <dbReference type="ARBA" id="ARBA00023295"/>
    </source>
</evidence>
<evidence type="ECO:0000256" key="1">
    <source>
        <dbReference type="ARBA" id="ARBA00007401"/>
    </source>
</evidence>
<evidence type="ECO:0000259" key="6">
    <source>
        <dbReference type="Pfam" id="PF02836"/>
    </source>
</evidence>
<dbReference type="PANTHER" id="PTHR42732">
    <property type="entry name" value="BETA-GALACTOSIDASE"/>
    <property type="match status" value="1"/>
</dbReference>
<dbReference type="Pfam" id="PF02837">
    <property type="entry name" value="Glyco_hydro_2_N"/>
    <property type="match status" value="1"/>
</dbReference>
<evidence type="ECO:0000259" key="8">
    <source>
        <dbReference type="Pfam" id="PF16355"/>
    </source>
</evidence>
<dbReference type="InterPro" id="IPR040605">
    <property type="entry name" value="Glyco_hydro2_dom5"/>
</dbReference>
<accession>A0ABX0UCM6</accession>
<feature type="domain" description="Glycoside hydrolase family 2" evidence="9">
    <location>
        <begin position="734"/>
        <end position="834"/>
    </location>
</feature>
<proteinExistence type="inferred from homology"/>
<comment type="similarity">
    <text evidence="1">Belongs to the glycosyl hydrolase 2 family.</text>
</comment>
<dbReference type="EMBL" id="JAASQL010000001">
    <property type="protein sequence ID" value="NIJ44896.1"/>
    <property type="molecule type" value="Genomic_DNA"/>
</dbReference>
<sequence length="841" mass="95783">MNKQTVKRFWLLSAVLILVCNIINAQEREHDFNFDWKFNLVKDTKLPTNVPLKDADWRAIRLPHDWSVEASFSKELEGATGYLPGGIGIYQKHFKTPINVSNQKAFVLFDGVYNNATFWLNGKLLGENPYGYSPTYFDLTNKLKKDGSENILTVHVDHSRYADGRWYTGSGIYRNVTLITTDNLHIPIWGTYVTTPEITSEKATVKLETKVVNEGKRRTKFSVVTKIYDENNVLVANQENSSKLSSRKETAITQNLEVNNPKLWDIDSPNMYKAITEIVSNGKVIDSYTTPFGIRTIKHIKDQGFFLNGKSTFVKGVCIHHDGGLVGAAVPKGVWRRRIQALKDAGVNAIRTSHNPFSQEFYDLCDEMGVLVQSEIFDEFDNPKDKRWNMQEREPDYITTGYTEHFQKWAESDLKRSILRDRNHPSIFEWSIGNEIEWTYEHYRYVSGLWDPGAKSYWNRIPNISADEMKKRYQELPDRKYKLAETAKRLAGWVKELDLTRPVTANLIIPVASLASGYADALDIVGFSYQINQYDWSKKYYPNMHFTGNENAGTWEEWNSIIEDPMIYSMYMWTGIDYLGEAHNKWPQKGWDGDILDFAGFKKEGWDHFKSIWVNKPHISLGTYPVKDSLMVDELSGKVKIKSAKFLKWNNSRAQKNWNYKKGETIIVEVPSNLPKAELLLNGKSLGWRTLSGSPDRILRWAVPFQEGTLSARAGFDGAEMEVTLTTTTEPVRIKLTTDKTVLTADGYDVAHVIAQLVDKDGLNVTTEDVKLTFDVDGDVKVLGVDNGSKESLQDYQTNQVVTSQGRALLLIQSLKGKSDAVIVKATAPKLKSNLVMIEAQ</sequence>
<feature type="domain" description="Glycoside hydrolase family 2 catalytic" evidence="6">
    <location>
        <begin position="300"/>
        <end position="442"/>
    </location>
</feature>
<evidence type="ECO:0000313" key="10">
    <source>
        <dbReference type="EMBL" id="NIJ44896.1"/>
    </source>
</evidence>
<name>A0ABX0UCM6_9FLAO</name>
<dbReference type="InterPro" id="IPR006101">
    <property type="entry name" value="Glyco_hydro_2"/>
</dbReference>
<keyword evidence="3" id="KW-0326">Glycosidase</keyword>
<keyword evidence="11" id="KW-1185">Reference proteome</keyword>
<dbReference type="PANTHER" id="PTHR42732:SF1">
    <property type="entry name" value="BETA-MANNOSIDASE"/>
    <property type="match status" value="1"/>
</dbReference>
<evidence type="ECO:0000259" key="7">
    <source>
        <dbReference type="Pfam" id="PF02837"/>
    </source>
</evidence>
<dbReference type="Gene3D" id="2.60.120.260">
    <property type="entry name" value="Galactose-binding domain-like"/>
    <property type="match status" value="1"/>
</dbReference>
<keyword evidence="4" id="KW-0732">Signal</keyword>
<keyword evidence="2" id="KW-0378">Hydrolase</keyword>
<dbReference type="SUPFAM" id="SSF49785">
    <property type="entry name" value="Galactose-binding domain-like"/>
    <property type="match status" value="1"/>
</dbReference>
<evidence type="ECO:0000256" key="2">
    <source>
        <dbReference type="ARBA" id="ARBA00022801"/>
    </source>
</evidence>
<feature type="domain" description="Glycosyl hydrolases family 2 sugar binding" evidence="7">
    <location>
        <begin position="86"/>
        <end position="181"/>
    </location>
</feature>
<dbReference type="Proteomes" id="UP000745859">
    <property type="component" value="Unassembled WGS sequence"/>
</dbReference>
<dbReference type="InterPro" id="IPR051913">
    <property type="entry name" value="GH2_Domain-Containing"/>
</dbReference>
<dbReference type="InterPro" id="IPR017853">
    <property type="entry name" value="GH"/>
</dbReference>
<dbReference type="InterPro" id="IPR008979">
    <property type="entry name" value="Galactose-bd-like_sf"/>
</dbReference>
<dbReference type="InterPro" id="IPR036156">
    <property type="entry name" value="Beta-gal/glucu_dom_sf"/>
</dbReference>
<gene>
    <name evidence="10" type="ORF">FHR24_001335</name>
</gene>
<dbReference type="InterPro" id="IPR013783">
    <property type="entry name" value="Ig-like_fold"/>
</dbReference>
<organism evidence="10 11">
    <name type="scientific">Wenyingzhuangia heitensis</name>
    <dbReference type="NCBI Taxonomy" id="1487859"/>
    <lineage>
        <taxon>Bacteria</taxon>
        <taxon>Pseudomonadati</taxon>
        <taxon>Bacteroidota</taxon>
        <taxon>Flavobacteriia</taxon>
        <taxon>Flavobacteriales</taxon>
        <taxon>Flavobacteriaceae</taxon>
        <taxon>Wenyingzhuangia</taxon>
    </lineage>
</organism>
<feature type="chain" id="PRO_5046678518" evidence="4">
    <location>
        <begin position="26"/>
        <end position="841"/>
    </location>
</feature>
<dbReference type="InterPro" id="IPR006103">
    <property type="entry name" value="Glyco_hydro_2_cat"/>
</dbReference>
<dbReference type="InterPro" id="IPR006104">
    <property type="entry name" value="Glyco_hydro_2_N"/>
</dbReference>
<dbReference type="Pfam" id="PF02836">
    <property type="entry name" value="Glyco_hydro_2_C"/>
    <property type="match status" value="1"/>
</dbReference>
<dbReference type="Gene3D" id="3.20.20.80">
    <property type="entry name" value="Glycosidases"/>
    <property type="match status" value="1"/>
</dbReference>
<evidence type="ECO:0000259" key="5">
    <source>
        <dbReference type="Pfam" id="PF00703"/>
    </source>
</evidence>
<dbReference type="Pfam" id="PF18565">
    <property type="entry name" value="Glyco_hydro2_C5"/>
    <property type="match status" value="1"/>
</dbReference>
<dbReference type="Gene3D" id="2.60.40.10">
    <property type="entry name" value="Immunoglobulins"/>
    <property type="match status" value="3"/>
</dbReference>
<evidence type="ECO:0000256" key="4">
    <source>
        <dbReference type="SAM" id="SignalP"/>
    </source>
</evidence>
<comment type="caution">
    <text evidence="10">The sequence shown here is derived from an EMBL/GenBank/DDBJ whole genome shotgun (WGS) entry which is preliminary data.</text>
</comment>
<feature type="domain" description="Glycoside hydrolase family 2 immunoglobulin-like beta-sandwich" evidence="5">
    <location>
        <begin position="192"/>
        <end position="295"/>
    </location>
</feature>
<reference evidence="10 11" key="1">
    <citation type="submission" date="2020-03" db="EMBL/GenBank/DDBJ databases">
        <title>Genomic Encyclopedia of Type Strains, Phase IV (KMG-IV): sequencing the most valuable type-strain genomes for metagenomic binning, comparative biology and taxonomic classification.</title>
        <authorList>
            <person name="Goeker M."/>
        </authorList>
    </citation>
    <scope>NUCLEOTIDE SEQUENCE [LARGE SCALE GENOMIC DNA]</scope>
    <source>
        <strain evidence="10 11">DSM 101599</strain>
    </source>
</reference>